<reference evidence="1" key="2">
    <citation type="submission" date="2022-10" db="EMBL/GenBank/DDBJ databases">
        <authorList>
            <consortium name="ENA_rothamsted_submissions"/>
            <consortium name="culmorum"/>
            <person name="King R."/>
        </authorList>
    </citation>
    <scope>NUCLEOTIDE SEQUENCE</scope>
</reference>
<gene>
    <name evidence="1" type="ORF">APHIGO_LOCUS6348</name>
</gene>
<proteinExistence type="predicted"/>
<accession>A0A9P0NLR4</accession>
<keyword evidence="2" id="KW-1185">Reference proteome</keyword>
<organism evidence="1 2">
    <name type="scientific">Aphis gossypii</name>
    <name type="common">Cotton aphid</name>
    <dbReference type="NCBI Taxonomy" id="80765"/>
    <lineage>
        <taxon>Eukaryota</taxon>
        <taxon>Metazoa</taxon>
        <taxon>Ecdysozoa</taxon>
        <taxon>Arthropoda</taxon>
        <taxon>Hexapoda</taxon>
        <taxon>Insecta</taxon>
        <taxon>Pterygota</taxon>
        <taxon>Neoptera</taxon>
        <taxon>Paraneoptera</taxon>
        <taxon>Hemiptera</taxon>
        <taxon>Sternorrhyncha</taxon>
        <taxon>Aphidomorpha</taxon>
        <taxon>Aphidoidea</taxon>
        <taxon>Aphididae</taxon>
        <taxon>Aphidini</taxon>
        <taxon>Aphis</taxon>
        <taxon>Aphis</taxon>
    </lineage>
</organism>
<dbReference type="Proteomes" id="UP001154329">
    <property type="component" value="Chromosome 2"/>
</dbReference>
<protein>
    <submittedName>
        <fullName evidence="1">Uncharacterized protein</fullName>
    </submittedName>
</protein>
<reference evidence="1" key="1">
    <citation type="submission" date="2022-02" db="EMBL/GenBank/DDBJ databases">
        <authorList>
            <person name="King R."/>
        </authorList>
    </citation>
    <scope>NUCLEOTIDE SEQUENCE</scope>
</reference>
<evidence type="ECO:0000313" key="2">
    <source>
        <dbReference type="Proteomes" id="UP001154329"/>
    </source>
</evidence>
<dbReference type="EMBL" id="OU899035">
    <property type="protein sequence ID" value="CAH1725218.1"/>
    <property type="molecule type" value="Genomic_DNA"/>
</dbReference>
<name>A0A9P0NLR4_APHGO</name>
<dbReference type="AlphaFoldDB" id="A0A9P0NLR4"/>
<evidence type="ECO:0000313" key="1">
    <source>
        <dbReference type="EMBL" id="CAH1725218.1"/>
    </source>
</evidence>
<sequence length="351" mass="41573">MGQYLLIKLPDEAVWPHEFKELNKIYLEDTIKNISDKSIFIEDVFNYAIKLILYRVNDKYSFKDEDMMYNFFNVNRALEDIKDTDGEAKRNDEKFPAAEHPTSKQVDDWCMSVFRFYNFFYTKSLVNTMRSTFEYLIDGLSYYQRTLNSERAPILKIKLTLIDSEIGIEPTWRMISSALKHVTSNALNVTTTLTRWGFNHIKMNDYFYKKNISKNKDVLAAAKEVENATRPLKIEIEKVISEYSNKYQEIWVEHHHKIENINWLLEKQSELDSIRYVFDHMKQTIDTIYDEPSSVEIGPLEIQLDEFKESLREEIISWQILFANGVLESSKLKYLCKYIAEKYNIIASPNQ</sequence>